<evidence type="ECO:0000256" key="5">
    <source>
        <dbReference type="PROSITE-ProRule" id="PRU00581"/>
    </source>
</evidence>
<keyword evidence="4 5" id="KW-0472">Membrane</keyword>
<dbReference type="KEGG" id="pvt:110082170"/>
<evidence type="ECO:0000256" key="2">
    <source>
        <dbReference type="ARBA" id="ARBA00022692"/>
    </source>
</evidence>
<dbReference type="PANTHER" id="PTHR22776:SF25">
    <property type="entry name" value="CKLF-LIKE MARVEL TRANSMEMBRANE DOMAIN-CONTAINING PROTEIN 6"/>
    <property type="match status" value="1"/>
</dbReference>
<proteinExistence type="predicted"/>
<keyword evidence="8" id="KW-1185">Reference proteome</keyword>
<comment type="subcellular location">
    <subcellularLocation>
        <location evidence="1">Membrane</location>
        <topology evidence="1">Multi-pass membrane protein</topology>
    </subcellularLocation>
</comment>
<accession>A0A6J0UAD9</accession>
<dbReference type="InParanoid" id="A0A6J0UAD9"/>
<reference evidence="9" key="1">
    <citation type="submission" date="2025-08" db="UniProtKB">
        <authorList>
            <consortium name="RefSeq"/>
        </authorList>
    </citation>
    <scope>IDENTIFICATION</scope>
</reference>
<evidence type="ECO:0000313" key="9">
    <source>
        <dbReference type="RefSeq" id="XP_020655164.2"/>
    </source>
</evidence>
<keyword evidence="3 6" id="KW-1133">Transmembrane helix</keyword>
<sequence>MENGDQVYVGTTVPAGATPGKGPFWRSCSIGHLGLLRFSLKVSQLVLSFLAFVLEEVVSQCTRCSGLYFFEFVSCSAFLLCIPILFICCTSFYERIGKEKVNKLDTWILISVGAFFLLASIVFSATSDKTSVETAAFVFGYFASFAFLLDAGLLVYKLCKAKEERQPENTGNALNAIENQPLNNQQA</sequence>
<evidence type="ECO:0000313" key="8">
    <source>
        <dbReference type="Proteomes" id="UP001652642"/>
    </source>
</evidence>
<feature type="transmembrane region" description="Helical" evidence="6">
    <location>
        <begin position="104"/>
        <end position="123"/>
    </location>
</feature>
<dbReference type="OrthoDB" id="10028364at2759"/>
<dbReference type="GO" id="GO:0016020">
    <property type="term" value="C:membrane"/>
    <property type="evidence" value="ECO:0007669"/>
    <property type="project" value="UniProtKB-SubCell"/>
</dbReference>
<dbReference type="InterPro" id="IPR050578">
    <property type="entry name" value="MARVEL-CKLF_proteins"/>
</dbReference>
<feature type="transmembrane region" description="Helical" evidence="6">
    <location>
        <begin position="66"/>
        <end position="92"/>
    </location>
</feature>
<evidence type="ECO:0000256" key="4">
    <source>
        <dbReference type="ARBA" id="ARBA00023136"/>
    </source>
</evidence>
<evidence type="ECO:0000256" key="3">
    <source>
        <dbReference type="ARBA" id="ARBA00022989"/>
    </source>
</evidence>
<name>A0A6J0UAD9_9SAUR</name>
<dbReference type="CTD" id="54918"/>
<gene>
    <name evidence="9" type="primary">CMTM6</name>
</gene>
<dbReference type="Proteomes" id="UP001652642">
    <property type="component" value="Chromosome 6"/>
</dbReference>
<organism evidence="8 9">
    <name type="scientific">Pogona vitticeps</name>
    <name type="common">central bearded dragon</name>
    <dbReference type="NCBI Taxonomy" id="103695"/>
    <lineage>
        <taxon>Eukaryota</taxon>
        <taxon>Metazoa</taxon>
        <taxon>Chordata</taxon>
        <taxon>Craniata</taxon>
        <taxon>Vertebrata</taxon>
        <taxon>Euteleostomi</taxon>
        <taxon>Lepidosauria</taxon>
        <taxon>Squamata</taxon>
        <taxon>Bifurcata</taxon>
        <taxon>Unidentata</taxon>
        <taxon>Episquamata</taxon>
        <taxon>Toxicofera</taxon>
        <taxon>Iguania</taxon>
        <taxon>Acrodonta</taxon>
        <taxon>Agamidae</taxon>
        <taxon>Amphibolurinae</taxon>
        <taxon>Pogona</taxon>
    </lineage>
</organism>
<dbReference type="AlphaFoldDB" id="A0A6J0UAD9"/>
<evidence type="ECO:0000259" key="7">
    <source>
        <dbReference type="PROSITE" id="PS51225"/>
    </source>
</evidence>
<feature type="transmembrane region" description="Helical" evidence="6">
    <location>
        <begin position="135"/>
        <end position="156"/>
    </location>
</feature>
<dbReference type="InterPro" id="IPR008253">
    <property type="entry name" value="Marvel"/>
</dbReference>
<dbReference type="GeneID" id="110082170"/>
<keyword evidence="2 5" id="KW-0812">Transmembrane</keyword>
<dbReference type="PANTHER" id="PTHR22776">
    <property type="entry name" value="MARVEL-CONTAINING POTENTIAL LIPID RAFT-ASSOCIATED PROTEIN"/>
    <property type="match status" value="1"/>
</dbReference>
<protein>
    <submittedName>
        <fullName evidence="9">CKLF-like MARVEL transmembrane domain-containing protein 6</fullName>
    </submittedName>
</protein>
<evidence type="ECO:0000256" key="6">
    <source>
        <dbReference type="SAM" id="Phobius"/>
    </source>
</evidence>
<dbReference type="RefSeq" id="XP_020655164.2">
    <property type="nucleotide sequence ID" value="XM_020799505.2"/>
</dbReference>
<dbReference type="PROSITE" id="PS51225">
    <property type="entry name" value="MARVEL"/>
    <property type="match status" value="1"/>
</dbReference>
<feature type="domain" description="MARVEL" evidence="7">
    <location>
        <begin position="32"/>
        <end position="159"/>
    </location>
</feature>
<evidence type="ECO:0000256" key="1">
    <source>
        <dbReference type="ARBA" id="ARBA00004141"/>
    </source>
</evidence>